<name>A0A386PLR8_9SPIR</name>
<dbReference type="OrthoDB" id="350353at2"/>
<dbReference type="Proteomes" id="UP000275571">
    <property type="component" value="Chromosome"/>
</dbReference>
<dbReference type="KEGG" id="btur:DB313_01590"/>
<sequence length="252" mass="29547">MDLIDNEDYQKILFIDNLILQTFNNIRDIKDSGKLSFDSEATVNFINLNLNVLSYIASLNYFYTRPRLKVNYNFKQNLFNFITDFSLFVSPILLASPSELIERESVINLDPRERFLIIKKLGYLIDLGMYFNKGDSKSILFLEDIYLRFIVFVKNFIDFKNLAKNLTIDSPFYKVQMEHLIKSLELLEEGAFLLKVRYESNKAYIFSKQALNYIQAGKILATVTSQKELAEKFSKFYDVWSAKFQSDLSHTE</sequence>
<dbReference type="AlphaFoldDB" id="A0A386PLR8"/>
<reference evidence="1 2" key="1">
    <citation type="journal article" date="2018" name="Infect. Genet. Evol.">
        <title>Genome-wide analysis of Borrelia turcica and 'Candidatus Borrelia tachyglossi' shows relapsing fever-like genomes with unique genomic links to Lyme disease Borrelia.</title>
        <authorList>
            <person name="Gofton A.W."/>
            <person name="Margos G."/>
            <person name="Fingerle V."/>
            <person name="Hepner S."/>
            <person name="Loh S.M."/>
            <person name="Ryan U."/>
            <person name="Irwin P."/>
            <person name="Oskam C.L."/>
        </authorList>
    </citation>
    <scope>NUCLEOTIDE SEQUENCE [LARGE SCALE GENOMIC DNA]</scope>
    <source>
        <strain evidence="1 2">IST7</strain>
    </source>
</reference>
<keyword evidence="2" id="KW-1185">Reference proteome</keyword>
<organism evidence="1 2">
    <name type="scientific">Borrelia turcica IST7</name>
    <dbReference type="NCBI Taxonomy" id="1104446"/>
    <lineage>
        <taxon>Bacteria</taxon>
        <taxon>Pseudomonadati</taxon>
        <taxon>Spirochaetota</taxon>
        <taxon>Spirochaetia</taxon>
        <taxon>Spirochaetales</taxon>
        <taxon>Borreliaceae</taxon>
        <taxon>Borrelia</taxon>
    </lineage>
</organism>
<protein>
    <submittedName>
        <fullName evidence="1">Uncharacterized protein</fullName>
    </submittedName>
</protein>
<accession>A0A386PLR8</accession>
<dbReference type="EMBL" id="CP028884">
    <property type="protein sequence ID" value="AYE36192.1"/>
    <property type="molecule type" value="Genomic_DNA"/>
</dbReference>
<evidence type="ECO:0000313" key="1">
    <source>
        <dbReference type="EMBL" id="AYE36192.1"/>
    </source>
</evidence>
<dbReference type="RefSeq" id="WP_120104113.1">
    <property type="nucleotide sequence ID" value="NZ_CP028884.1"/>
</dbReference>
<gene>
    <name evidence="1" type="ORF">DB313_01590</name>
</gene>
<evidence type="ECO:0000313" key="2">
    <source>
        <dbReference type="Proteomes" id="UP000275571"/>
    </source>
</evidence>
<proteinExistence type="predicted"/>